<name>A0A7W8VC77_9ACTN</name>
<dbReference type="PANTHER" id="PTHR30590:SF2">
    <property type="entry name" value="INNER MEMBRANE PROTEIN"/>
    <property type="match status" value="1"/>
</dbReference>
<reference evidence="4 5" key="1">
    <citation type="submission" date="2020-08" db="EMBL/GenBank/DDBJ databases">
        <title>Sequencing the genomes of 1000 actinobacteria strains.</title>
        <authorList>
            <person name="Klenk H.-P."/>
        </authorList>
    </citation>
    <scope>NUCLEOTIDE SEQUENCE [LARGE SCALE GENOMIC DNA]</scope>
    <source>
        <strain evidence="4 5">DSM 44551</strain>
    </source>
</reference>
<evidence type="ECO:0000259" key="3">
    <source>
        <dbReference type="Pfam" id="PF04235"/>
    </source>
</evidence>
<feature type="transmembrane region" description="Helical" evidence="2">
    <location>
        <begin position="133"/>
        <end position="150"/>
    </location>
</feature>
<keyword evidence="5" id="KW-1185">Reference proteome</keyword>
<accession>A0A7W8VC77</accession>
<feature type="transmembrane region" description="Helical" evidence="2">
    <location>
        <begin position="33"/>
        <end position="52"/>
    </location>
</feature>
<dbReference type="Pfam" id="PF04235">
    <property type="entry name" value="DUF418"/>
    <property type="match status" value="1"/>
</dbReference>
<sequence>MSHTSTSGPRASGAPPRPLPLDRRSLAPDLARGVMLLVIALAHTHLFTVLIGGTENTSTVADQIATAGTVMFVDLRGYPMFAALFGYGLAQIHRRRSEQGREWRWIRRLLRRRGLWLIVFGLAHTALLFPADILAVYGLVALLFVGALRLRGRTLAILAAVWLPPAAAVHAVIAADDAMTGQGLPPLPDGVADELLFRPGLFAILAVMMFVSTLVPFLLGVLAGRHRIMERPDQHLRLLRATAFIGIPLAALGGLPLALDKAGIWTGTTPGDAMVTTALHQVTGYAGGLGYAALIALVAVGLSGRRGPVTDALAALGQRSMTFYLAQSVVWAVLFSSYTLHLQLTSPAVGAGIAVAVWLATVLLADLMRRRGARGPAEAALRRLTYGPSR</sequence>
<proteinExistence type="predicted"/>
<comment type="caution">
    <text evidence="4">The sequence shown here is derived from an EMBL/GenBank/DDBJ whole genome shotgun (WGS) entry which is preliminary data.</text>
</comment>
<evidence type="ECO:0000313" key="4">
    <source>
        <dbReference type="EMBL" id="MBB5430584.1"/>
    </source>
</evidence>
<feature type="transmembrane region" description="Helical" evidence="2">
    <location>
        <begin position="238"/>
        <end position="259"/>
    </location>
</feature>
<feature type="transmembrane region" description="Helical" evidence="2">
    <location>
        <begin position="195"/>
        <end position="218"/>
    </location>
</feature>
<evidence type="ECO:0000256" key="2">
    <source>
        <dbReference type="SAM" id="Phobius"/>
    </source>
</evidence>
<feature type="region of interest" description="Disordered" evidence="1">
    <location>
        <begin position="1"/>
        <end position="22"/>
    </location>
</feature>
<feature type="transmembrane region" description="Helical" evidence="2">
    <location>
        <begin position="347"/>
        <end position="365"/>
    </location>
</feature>
<gene>
    <name evidence="4" type="ORF">HDA36_000668</name>
</gene>
<evidence type="ECO:0000313" key="5">
    <source>
        <dbReference type="Proteomes" id="UP000572635"/>
    </source>
</evidence>
<keyword evidence="2" id="KW-0472">Membrane</keyword>
<dbReference type="InterPro" id="IPR052529">
    <property type="entry name" value="Bact_Transport_Assoc"/>
</dbReference>
<protein>
    <submittedName>
        <fullName evidence="4">Putative membrane protein YeiB</fullName>
    </submittedName>
</protein>
<keyword evidence="2" id="KW-0812">Transmembrane</keyword>
<dbReference type="Proteomes" id="UP000572635">
    <property type="component" value="Unassembled WGS sequence"/>
</dbReference>
<evidence type="ECO:0000256" key="1">
    <source>
        <dbReference type="SAM" id="MobiDB-lite"/>
    </source>
</evidence>
<feature type="transmembrane region" description="Helical" evidence="2">
    <location>
        <begin position="155"/>
        <end position="175"/>
    </location>
</feature>
<feature type="transmembrane region" description="Helical" evidence="2">
    <location>
        <begin position="323"/>
        <end position="341"/>
    </location>
</feature>
<dbReference type="EMBL" id="JACHDB010000001">
    <property type="protein sequence ID" value="MBB5430584.1"/>
    <property type="molecule type" value="Genomic_DNA"/>
</dbReference>
<feature type="transmembrane region" description="Helical" evidence="2">
    <location>
        <begin position="64"/>
        <end position="89"/>
    </location>
</feature>
<dbReference type="AlphaFoldDB" id="A0A7W8VC77"/>
<organism evidence="4 5">
    <name type="scientific">Nocardiopsis composta</name>
    <dbReference type="NCBI Taxonomy" id="157465"/>
    <lineage>
        <taxon>Bacteria</taxon>
        <taxon>Bacillati</taxon>
        <taxon>Actinomycetota</taxon>
        <taxon>Actinomycetes</taxon>
        <taxon>Streptosporangiales</taxon>
        <taxon>Nocardiopsidaceae</taxon>
        <taxon>Nocardiopsis</taxon>
    </lineage>
</organism>
<dbReference type="PANTHER" id="PTHR30590">
    <property type="entry name" value="INNER MEMBRANE PROTEIN"/>
    <property type="match status" value="1"/>
</dbReference>
<dbReference type="RefSeq" id="WP_184388568.1">
    <property type="nucleotide sequence ID" value="NZ_BAAAJD010000023.1"/>
</dbReference>
<feature type="transmembrane region" description="Helical" evidence="2">
    <location>
        <begin position="110"/>
        <end position="127"/>
    </location>
</feature>
<keyword evidence="2" id="KW-1133">Transmembrane helix</keyword>
<feature type="transmembrane region" description="Helical" evidence="2">
    <location>
        <begin position="279"/>
        <end position="302"/>
    </location>
</feature>
<dbReference type="InterPro" id="IPR007349">
    <property type="entry name" value="DUF418"/>
</dbReference>
<feature type="domain" description="DUF418" evidence="3">
    <location>
        <begin position="223"/>
        <end position="387"/>
    </location>
</feature>